<dbReference type="GO" id="GO:0140359">
    <property type="term" value="F:ABC-type transporter activity"/>
    <property type="evidence" value="ECO:0007669"/>
    <property type="project" value="InterPro"/>
</dbReference>
<evidence type="ECO:0000256" key="3">
    <source>
        <dbReference type="ARBA" id="ARBA00022692"/>
    </source>
</evidence>
<keyword evidence="3" id="KW-0812">Transmembrane</keyword>
<evidence type="ECO:0000259" key="6">
    <source>
        <dbReference type="Pfam" id="PF01061"/>
    </source>
</evidence>
<feature type="domain" description="ABC-2 type transporter transmembrane" evidence="6">
    <location>
        <begin position="49"/>
        <end position="112"/>
    </location>
</feature>
<dbReference type="InterPro" id="IPR013525">
    <property type="entry name" value="ABC2_TM"/>
</dbReference>
<keyword evidence="2" id="KW-0813">Transport</keyword>
<reference evidence="7" key="1">
    <citation type="submission" date="2020-06" db="EMBL/GenBank/DDBJ databases">
        <authorList>
            <person name="Li T."/>
            <person name="Hu X."/>
            <person name="Zhang T."/>
            <person name="Song X."/>
            <person name="Zhang H."/>
            <person name="Dai N."/>
            <person name="Sheng W."/>
            <person name="Hou X."/>
            <person name="Wei L."/>
        </authorList>
    </citation>
    <scope>NUCLEOTIDE SEQUENCE</scope>
    <source>
        <strain evidence="7">K16</strain>
        <tissue evidence="7">Leaf</tissue>
    </source>
</reference>
<dbReference type="Proteomes" id="UP001289374">
    <property type="component" value="Unassembled WGS sequence"/>
</dbReference>
<proteinExistence type="predicted"/>
<dbReference type="PANTHER" id="PTHR48041:SF94">
    <property type="entry name" value="ABC TRANSPORTER G FAMILY MEMBER 22"/>
    <property type="match status" value="1"/>
</dbReference>
<comment type="caution">
    <text evidence="7">The sequence shown here is derived from an EMBL/GenBank/DDBJ whole genome shotgun (WGS) entry which is preliminary data.</text>
</comment>
<evidence type="ECO:0000256" key="5">
    <source>
        <dbReference type="ARBA" id="ARBA00023136"/>
    </source>
</evidence>
<dbReference type="EMBL" id="JACGWL010000008">
    <property type="protein sequence ID" value="KAK4396629.1"/>
    <property type="molecule type" value="Genomic_DNA"/>
</dbReference>
<keyword evidence="4" id="KW-1133">Transmembrane helix</keyword>
<gene>
    <name evidence="7" type="ORF">Sango_1499500</name>
</gene>
<evidence type="ECO:0000313" key="7">
    <source>
        <dbReference type="EMBL" id="KAK4396629.1"/>
    </source>
</evidence>
<dbReference type="InterPro" id="IPR050352">
    <property type="entry name" value="ABCG_transporters"/>
</dbReference>
<dbReference type="PANTHER" id="PTHR48041">
    <property type="entry name" value="ABC TRANSPORTER G FAMILY MEMBER 28"/>
    <property type="match status" value="1"/>
</dbReference>
<organism evidence="7 8">
    <name type="scientific">Sesamum angolense</name>
    <dbReference type="NCBI Taxonomy" id="2727404"/>
    <lineage>
        <taxon>Eukaryota</taxon>
        <taxon>Viridiplantae</taxon>
        <taxon>Streptophyta</taxon>
        <taxon>Embryophyta</taxon>
        <taxon>Tracheophyta</taxon>
        <taxon>Spermatophyta</taxon>
        <taxon>Magnoliopsida</taxon>
        <taxon>eudicotyledons</taxon>
        <taxon>Gunneridae</taxon>
        <taxon>Pentapetalae</taxon>
        <taxon>asterids</taxon>
        <taxon>lamiids</taxon>
        <taxon>Lamiales</taxon>
        <taxon>Pedaliaceae</taxon>
        <taxon>Sesamum</taxon>
    </lineage>
</organism>
<sequence length="158" mass="17553">MNPAEFMLDLANGNVTDISVPSELEDRVQTENSEEEIKNGKTDPAVVHEGLGLAIGATLMDLKRATTLASVTVMTFMLAGGYFVKDVPTFISWLRYLSFNYHTYKLLLKVQYEHITHSINGVSIDKGYKEVGVLAAMVVGYRLLAYLSLRRMKLHPGA</sequence>
<reference evidence="7" key="2">
    <citation type="journal article" date="2024" name="Plant">
        <title>Genomic evolution and insights into agronomic trait innovations of Sesamum species.</title>
        <authorList>
            <person name="Miao H."/>
            <person name="Wang L."/>
            <person name="Qu L."/>
            <person name="Liu H."/>
            <person name="Sun Y."/>
            <person name="Le M."/>
            <person name="Wang Q."/>
            <person name="Wei S."/>
            <person name="Zheng Y."/>
            <person name="Lin W."/>
            <person name="Duan Y."/>
            <person name="Cao H."/>
            <person name="Xiong S."/>
            <person name="Wang X."/>
            <person name="Wei L."/>
            <person name="Li C."/>
            <person name="Ma Q."/>
            <person name="Ju M."/>
            <person name="Zhao R."/>
            <person name="Li G."/>
            <person name="Mu C."/>
            <person name="Tian Q."/>
            <person name="Mei H."/>
            <person name="Zhang T."/>
            <person name="Gao T."/>
            <person name="Zhang H."/>
        </authorList>
    </citation>
    <scope>NUCLEOTIDE SEQUENCE</scope>
    <source>
        <strain evidence="7">K16</strain>
    </source>
</reference>
<keyword evidence="8" id="KW-1185">Reference proteome</keyword>
<dbReference type="GO" id="GO:0016020">
    <property type="term" value="C:membrane"/>
    <property type="evidence" value="ECO:0007669"/>
    <property type="project" value="UniProtKB-SubCell"/>
</dbReference>
<comment type="subcellular location">
    <subcellularLocation>
        <location evidence="1">Membrane</location>
        <topology evidence="1">Multi-pass membrane protein</topology>
    </subcellularLocation>
</comment>
<accession>A0AAE1WNX7</accession>
<evidence type="ECO:0000256" key="4">
    <source>
        <dbReference type="ARBA" id="ARBA00022989"/>
    </source>
</evidence>
<dbReference type="Pfam" id="PF01061">
    <property type="entry name" value="ABC2_membrane"/>
    <property type="match status" value="1"/>
</dbReference>
<evidence type="ECO:0000256" key="1">
    <source>
        <dbReference type="ARBA" id="ARBA00004141"/>
    </source>
</evidence>
<name>A0AAE1WNX7_9LAMI</name>
<evidence type="ECO:0000313" key="8">
    <source>
        <dbReference type="Proteomes" id="UP001289374"/>
    </source>
</evidence>
<dbReference type="AlphaFoldDB" id="A0AAE1WNX7"/>
<evidence type="ECO:0000256" key="2">
    <source>
        <dbReference type="ARBA" id="ARBA00022448"/>
    </source>
</evidence>
<keyword evidence="5" id="KW-0472">Membrane</keyword>
<protein>
    <submittedName>
        <fullName evidence="7">ABC transporter G family member 27</fullName>
    </submittedName>
</protein>